<dbReference type="KEGG" id="ssck:SPSK_02890"/>
<dbReference type="EMBL" id="AXCR01000006">
    <property type="protein sequence ID" value="KJR86584.1"/>
    <property type="molecule type" value="Genomic_DNA"/>
</dbReference>
<evidence type="ECO:0000313" key="3">
    <source>
        <dbReference type="Proteomes" id="UP000033710"/>
    </source>
</evidence>
<evidence type="ECO:0000256" key="1">
    <source>
        <dbReference type="SAM" id="MobiDB-lite"/>
    </source>
</evidence>
<feature type="region of interest" description="Disordered" evidence="1">
    <location>
        <begin position="29"/>
        <end position="51"/>
    </location>
</feature>
<gene>
    <name evidence="2" type="ORF">SPSK_02890</name>
</gene>
<accession>A0A0F2MBZ3</accession>
<dbReference type="Proteomes" id="UP000033710">
    <property type="component" value="Unassembled WGS sequence"/>
</dbReference>
<sequence>MHRDLTPVPYVQCPVTMPAVTGQCTPTIRNPQPATHRTLSPSHHTFGPADQPEARIDTCFTAAANFVVQDREM</sequence>
<evidence type="ECO:0000313" key="2">
    <source>
        <dbReference type="EMBL" id="KJR86584.1"/>
    </source>
</evidence>
<organism evidence="2 3">
    <name type="scientific">Sporothrix schenckii 1099-18</name>
    <dbReference type="NCBI Taxonomy" id="1397361"/>
    <lineage>
        <taxon>Eukaryota</taxon>
        <taxon>Fungi</taxon>
        <taxon>Dikarya</taxon>
        <taxon>Ascomycota</taxon>
        <taxon>Pezizomycotina</taxon>
        <taxon>Sordariomycetes</taxon>
        <taxon>Sordariomycetidae</taxon>
        <taxon>Ophiostomatales</taxon>
        <taxon>Ophiostomataceae</taxon>
        <taxon>Sporothrix</taxon>
    </lineage>
</organism>
<proteinExistence type="predicted"/>
<dbReference type="AlphaFoldDB" id="A0A0F2MBZ3"/>
<name>A0A0F2MBZ3_SPOSC</name>
<dbReference type="RefSeq" id="XP_016589260.1">
    <property type="nucleotide sequence ID" value="XM_016729751.1"/>
</dbReference>
<dbReference type="VEuPathDB" id="FungiDB:SPSK_02890"/>
<reference evidence="2 3" key="2">
    <citation type="journal article" date="2015" name="Eukaryot. Cell">
        <title>Asexual propagation of a virulent clone complex in a human and feline outbreak of sporotrichosis.</title>
        <authorList>
            <person name="Teixeira Mde M."/>
            <person name="Rodrigues A.M."/>
            <person name="Tsui C.K."/>
            <person name="de Almeida L.G."/>
            <person name="Van Diepeningen A.D."/>
            <person name="van den Ende B.G."/>
            <person name="Fernandes G.F."/>
            <person name="Kano R."/>
            <person name="Hamelin R.C."/>
            <person name="Lopes-Bezerra L.M."/>
            <person name="Vasconcelos A.T."/>
            <person name="de Hoog S."/>
            <person name="de Camargo Z.P."/>
            <person name="Felipe M.S."/>
        </authorList>
    </citation>
    <scope>NUCLEOTIDE SEQUENCE [LARGE SCALE GENOMIC DNA]</scope>
    <source>
        <strain evidence="2 3">1099-18</strain>
    </source>
</reference>
<dbReference type="GeneID" id="27665028"/>
<feature type="compositionally biased region" description="Polar residues" evidence="1">
    <location>
        <begin position="29"/>
        <end position="43"/>
    </location>
</feature>
<protein>
    <submittedName>
        <fullName evidence="2">Uncharacterized protein</fullName>
    </submittedName>
</protein>
<comment type="caution">
    <text evidence="2">The sequence shown here is derived from an EMBL/GenBank/DDBJ whole genome shotgun (WGS) entry which is preliminary data.</text>
</comment>
<reference evidence="2 3" key="1">
    <citation type="journal article" date="2014" name="BMC Genomics">
        <title>Comparative genomics of the major fungal agents of human and animal Sporotrichosis: Sporothrix schenckii and Sporothrix brasiliensis.</title>
        <authorList>
            <person name="Teixeira M.M."/>
            <person name="de Almeida L.G."/>
            <person name="Kubitschek-Barreira P."/>
            <person name="Alves F.L."/>
            <person name="Kioshima E.S."/>
            <person name="Abadio A.K."/>
            <person name="Fernandes L."/>
            <person name="Derengowski L.S."/>
            <person name="Ferreira K.S."/>
            <person name="Souza R.C."/>
            <person name="Ruiz J.C."/>
            <person name="de Andrade N.C."/>
            <person name="Paes H.C."/>
            <person name="Nicola A.M."/>
            <person name="Albuquerque P."/>
            <person name="Gerber A.L."/>
            <person name="Martins V.P."/>
            <person name="Peconick L.D."/>
            <person name="Neto A.V."/>
            <person name="Chaucanez C.B."/>
            <person name="Silva P.A."/>
            <person name="Cunha O.L."/>
            <person name="de Oliveira F.F."/>
            <person name="dos Santos T.C."/>
            <person name="Barros A.L."/>
            <person name="Soares M.A."/>
            <person name="de Oliveira L.M."/>
            <person name="Marini M.M."/>
            <person name="Villalobos-Duno H."/>
            <person name="Cunha M.M."/>
            <person name="de Hoog S."/>
            <person name="da Silveira J.F."/>
            <person name="Henrissat B."/>
            <person name="Nino-Vega G.A."/>
            <person name="Cisalpino P.S."/>
            <person name="Mora-Montes H.M."/>
            <person name="Almeida S.R."/>
            <person name="Stajich J.E."/>
            <person name="Lopes-Bezerra L.M."/>
            <person name="Vasconcelos A.T."/>
            <person name="Felipe M.S."/>
        </authorList>
    </citation>
    <scope>NUCLEOTIDE SEQUENCE [LARGE SCALE GENOMIC DNA]</scope>
    <source>
        <strain evidence="2 3">1099-18</strain>
    </source>
</reference>